<keyword evidence="2" id="KW-0472">Membrane</keyword>
<dbReference type="RefSeq" id="WP_108105830.1">
    <property type="nucleotide sequence ID" value="NZ_QASN01000007.1"/>
</dbReference>
<proteinExistence type="predicted"/>
<dbReference type="AlphaFoldDB" id="A0A2T5PCL6"/>
<comment type="caution">
    <text evidence="3">The sequence shown here is derived from an EMBL/GenBank/DDBJ whole genome shotgun (WGS) entry which is preliminary data.</text>
</comment>
<dbReference type="Proteomes" id="UP000244064">
    <property type="component" value="Unassembled WGS sequence"/>
</dbReference>
<evidence type="ECO:0000256" key="1">
    <source>
        <dbReference type="SAM" id="Coils"/>
    </source>
</evidence>
<keyword evidence="2" id="KW-1133">Transmembrane helix</keyword>
<organism evidence="3 4">
    <name type="scientific">Pseudomonas mangrovi</name>
    <dbReference type="NCBI Taxonomy" id="2161748"/>
    <lineage>
        <taxon>Bacteria</taxon>
        <taxon>Pseudomonadati</taxon>
        <taxon>Pseudomonadota</taxon>
        <taxon>Gammaproteobacteria</taxon>
        <taxon>Pseudomonadales</taxon>
        <taxon>Pseudomonadaceae</taxon>
        <taxon>Pseudomonas</taxon>
    </lineage>
</organism>
<protein>
    <submittedName>
        <fullName evidence="3">Uncharacterized protein</fullName>
    </submittedName>
</protein>
<name>A0A2T5PCL6_9PSED</name>
<evidence type="ECO:0000256" key="2">
    <source>
        <dbReference type="SAM" id="Phobius"/>
    </source>
</evidence>
<keyword evidence="1" id="KW-0175">Coiled coil</keyword>
<accession>A0A2T5PCL6</accession>
<evidence type="ECO:0000313" key="4">
    <source>
        <dbReference type="Proteomes" id="UP000244064"/>
    </source>
</evidence>
<gene>
    <name evidence="3" type="ORF">DBO85_04920</name>
</gene>
<feature type="transmembrane region" description="Helical" evidence="2">
    <location>
        <begin position="27"/>
        <end position="52"/>
    </location>
</feature>
<dbReference type="OrthoDB" id="6903821at2"/>
<dbReference type="EMBL" id="QASN01000007">
    <property type="protein sequence ID" value="PTU75485.1"/>
    <property type="molecule type" value="Genomic_DNA"/>
</dbReference>
<keyword evidence="2" id="KW-0812">Transmembrane</keyword>
<sequence>MQANSETQESTEDHLSRVEKTVAMNRLLLLVVAGLILTMLASWITLGVIGFVSDDETAALAPEVVQLGEQVVQLEARLQQQQAHIDQQQTQLQAQAALLERLAAPSPAGSDPALRQQLARSLIGQEQGLQQTLLGLKSGMHDLAGMIVGSRSWLEHYQEALNKPLAESRARVEELRRWSTEQAE</sequence>
<evidence type="ECO:0000313" key="3">
    <source>
        <dbReference type="EMBL" id="PTU75485.1"/>
    </source>
</evidence>
<feature type="coiled-coil region" evidence="1">
    <location>
        <begin position="64"/>
        <end position="91"/>
    </location>
</feature>
<reference evidence="3 4" key="1">
    <citation type="submission" date="2018-04" db="EMBL/GenBank/DDBJ databases">
        <title>Pseudomonas sp. nov., isolated from mangrove soil.</title>
        <authorList>
            <person name="Chen C."/>
        </authorList>
    </citation>
    <scope>NUCLEOTIDE SEQUENCE [LARGE SCALE GENOMIC DNA]</scope>
    <source>
        <strain evidence="3 4">TC-11</strain>
    </source>
</reference>
<keyword evidence="4" id="KW-1185">Reference proteome</keyword>